<accession>A0A0D2NC49</accession>
<dbReference type="RefSeq" id="XP_013902030.1">
    <property type="nucleotide sequence ID" value="XM_014046576.1"/>
</dbReference>
<dbReference type="InterPro" id="IPR008557">
    <property type="entry name" value="PhoX"/>
</dbReference>
<evidence type="ECO:0000256" key="1">
    <source>
        <dbReference type="SAM" id="SignalP"/>
    </source>
</evidence>
<dbReference type="AlphaFoldDB" id="A0A0D2NC49"/>
<dbReference type="PANTHER" id="PTHR35399:SF2">
    <property type="entry name" value="DUF839 DOMAIN-CONTAINING PROTEIN"/>
    <property type="match status" value="1"/>
</dbReference>
<proteinExistence type="predicted"/>
<evidence type="ECO:0000313" key="3">
    <source>
        <dbReference type="Proteomes" id="UP000054498"/>
    </source>
</evidence>
<dbReference type="STRING" id="145388.A0A0D2NC49"/>
<dbReference type="Pfam" id="PF05787">
    <property type="entry name" value="PhoX"/>
    <property type="match status" value="1"/>
</dbReference>
<dbReference type="EMBL" id="KK100932">
    <property type="protein sequence ID" value="KIZ03011.1"/>
    <property type="molecule type" value="Genomic_DNA"/>
</dbReference>
<name>A0A0D2NC49_9CHLO</name>
<evidence type="ECO:0008006" key="4">
    <source>
        <dbReference type="Google" id="ProtNLM"/>
    </source>
</evidence>
<organism evidence="2 3">
    <name type="scientific">Monoraphidium neglectum</name>
    <dbReference type="NCBI Taxonomy" id="145388"/>
    <lineage>
        <taxon>Eukaryota</taxon>
        <taxon>Viridiplantae</taxon>
        <taxon>Chlorophyta</taxon>
        <taxon>core chlorophytes</taxon>
        <taxon>Chlorophyceae</taxon>
        <taxon>CS clade</taxon>
        <taxon>Sphaeropleales</taxon>
        <taxon>Selenastraceae</taxon>
        <taxon>Monoraphidium</taxon>
    </lineage>
</organism>
<sequence>MRRPAIVVILLAAATAAAAAAADPVCLDIAWNTLARSGLPYGSGVWGAATAKDGKKVLEVVASTSAIPSIATSELSFNPIGAVPATWAAPTGFKATALNSVSPDFISFHTKNGKTFAFNHFEYPQPSKMYVSELSKPDAKGKITVVNTKPLDDTKDDGLIFMCSGTMTPWGSHLGGEEYAPDCRLYEQTFAKCVTPSEATQCGMAAGDSLSTLNLVEFARYYGLYSAVAKYNLASVDILNNQAAHDKFVELYKCYNYGSSPEAKLVSSTGTTSLTKWRTLGRMSHETALVMPDRKTVYSTDDHPNGVWLKFVADKKQKLDSGSLYAAKLKSQRVENGKPTWDLEWILLGKGNQAALETIAESNMKFSDIFEVATPTGSPPACPTGFTAAATAINFARVTVNSTNYFIECLKVG</sequence>
<keyword evidence="1" id="KW-0732">Signal</keyword>
<evidence type="ECO:0000313" key="2">
    <source>
        <dbReference type="EMBL" id="KIZ03011.1"/>
    </source>
</evidence>
<feature type="signal peptide" evidence="1">
    <location>
        <begin position="1"/>
        <end position="21"/>
    </location>
</feature>
<dbReference type="PANTHER" id="PTHR35399">
    <property type="entry name" value="SLR8030 PROTEIN"/>
    <property type="match status" value="1"/>
</dbReference>
<protein>
    <recommendedName>
        <fullName evidence="4">Alkaline phosphatase</fullName>
    </recommendedName>
</protein>
<gene>
    <name evidence="2" type="ORF">MNEG_4947</name>
</gene>
<reference evidence="2 3" key="1">
    <citation type="journal article" date="2013" name="BMC Genomics">
        <title>Reconstruction of the lipid metabolism for the microalga Monoraphidium neglectum from its genome sequence reveals characteristics suitable for biofuel production.</title>
        <authorList>
            <person name="Bogen C."/>
            <person name="Al-Dilaimi A."/>
            <person name="Albersmeier A."/>
            <person name="Wichmann J."/>
            <person name="Grundmann M."/>
            <person name="Rupp O."/>
            <person name="Lauersen K.J."/>
            <person name="Blifernez-Klassen O."/>
            <person name="Kalinowski J."/>
            <person name="Goesmann A."/>
            <person name="Mussgnug J.H."/>
            <person name="Kruse O."/>
        </authorList>
    </citation>
    <scope>NUCLEOTIDE SEQUENCE [LARGE SCALE GENOMIC DNA]</scope>
    <source>
        <strain evidence="2 3">SAG 48.87</strain>
    </source>
</reference>
<dbReference type="OrthoDB" id="10265760at2759"/>
<dbReference type="Proteomes" id="UP000054498">
    <property type="component" value="Unassembled WGS sequence"/>
</dbReference>
<dbReference type="GeneID" id="25737824"/>
<keyword evidence="3" id="KW-1185">Reference proteome</keyword>
<feature type="chain" id="PRO_5002248487" description="Alkaline phosphatase" evidence="1">
    <location>
        <begin position="22"/>
        <end position="413"/>
    </location>
</feature>
<dbReference type="KEGG" id="mng:MNEG_4947"/>